<sequence>MSGKFAYEENSAYLKEGVLVIIDKAKRILPPPGTHTLTFIAQLPILLHQITKYNHKIEFFIEACSFDLLSVRATPTLPQKSGNVIRTAPRDDIENYILKKYQSEQSPKRQRTNHDDTAEIFHETLKSILYMEACSFDLLSVRATPTLPQKSGNVIRTAPRDDIENYILKKYQSEHIPITPTFPIEFISSTHDVTPDTSASLSQPSLTNINSLNKITFQAINHNPNKKISEDFHNLDPSSFISFTKKKGVTTATNTGSVQNISSTQSTNSIQNIALNKLQEEKTDSPEDLINEG</sequence>
<protein>
    <submittedName>
        <fullName evidence="1">Uncharacterized protein</fullName>
    </submittedName>
</protein>
<gene>
    <name evidence="1" type="ORF">Glove_290g100</name>
</gene>
<keyword evidence="2" id="KW-1185">Reference proteome</keyword>
<accession>A0A397I6S7</accession>
<reference evidence="1 2" key="1">
    <citation type="submission" date="2018-08" db="EMBL/GenBank/DDBJ databases">
        <title>Genome and evolution of the arbuscular mycorrhizal fungus Diversispora epigaea (formerly Glomus versiforme) and its bacterial endosymbionts.</title>
        <authorList>
            <person name="Sun X."/>
            <person name="Fei Z."/>
            <person name="Harrison M."/>
        </authorList>
    </citation>
    <scope>NUCLEOTIDE SEQUENCE [LARGE SCALE GENOMIC DNA]</scope>
    <source>
        <strain evidence="1 2">IT104</strain>
    </source>
</reference>
<name>A0A397I6S7_9GLOM</name>
<dbReference type="AlphaFoldDB" id="A0A397I6S7"/>
<evidence type="ECO:0000313" key="2">
    <source>
        <dbReference type="Proteomes" id="UP000266861"/>
    </source>
</evidence>
<dbReference type="EMBL" id="PQFF01000264">
    <property type="protein sequence ID" value="RHZ69084.1"/>
    <property type="molecule type" value="Genomic_DNA"/>
</dbReference>
<dbReference type="Proteomes" id="UP000266861">
    <property type="component" value="Unassembled WGS sequence"/>
</dbReference>
<organism evidence="1 2">
    <name type="scientific">Diversispora epigaea</name>
    <dbReference type="NCBI Taxonomy" id="1348612"/>
    <lineage>
        <taxon>Eukaryota</taxon>
        <taxon>Fungi</taxon>
        <taxon>Fungi incertae sedis</taxon>
        <taxon>Mucoromycota</taxon>
        <taxon>Glomeromycotina</taxon>
        <taxon>Glomeromycetes</taxon>
        <taxon>Diversisporales</taxon>
        <taxon>Diversisporaceae</taxon>
        <taxon>Diversispora</taxon>
    </lineage>
</organism>
<proteinExistence type="predicted"/>
<evidence type="ECO:0000313" key="1">
    <source>
        <dbReference type="EMBL" id="RHZ69084.1"/>
    </source>
</evidence>
<comment type="caution">
    <text evidence="1">The sequence shown here is derived from an EMBL/GenBank/DDBJ whole genome shotgun (WGS) entry which is preliminary data.</text>
</comment>